<dbReference type="GO" id="GO:0003697">
    <property type="term" value="F:single-stranded DNA binding"/>
    <property type="evidence" value="ECO:0007669"/>
    <property type="project" value="TreeGrafter"/>
</dbReference>
<dbReference type="Proteomes" id="UP000289340">
    <property type="component" value="Chromosome 13"/>
</dbReference>
<dbReference type="GO" id="GO:1902975">
    <property type="term" value="P:mitotic DNA replication initiation"/>
    <property type="evidence" value="ECO:0007669"/>
    <property type="project" value="TreeGrafter"/>
</dbReference>
<evidence type="ECO:0000259" key="1">
    <source>
        <dbReference type="Pfam" id="PF03104"/>
    </source>
</evidence>
<accession>A0A445HAC2</accession>
<dbReference type="GO" id="GO:0006272">
    <property type="term" value="P:leading strand elongation"/>
    <property type="evidence" value="ECO:0007669"/>
    <property type="project" value="TreeGrafter"/>
</dbReference>
<dbReference type="PANTHER" id="PTHR45861:SF1">
    <property type="entry name" value="DNA POLYMERASE ALPHA CATALYTIC SUBUNIT"/>
    <property type="match status" value="1"/>
</dbReference>
<dbReference type="GO" id="GO:0003682">
    <property type="term" value="F:chromatin binding"/>
    <property type="evidence" value="ECO:0007669"/>
    <property type="project" value="TreeGrafter"/>
</dbReference>
<dbReference type="SUPFAM" id="SSF53098">
    <property type="entry name" value="Ribonuclease H-like"/>
    <property type="match status" value="1"/>
</dbReference>
<keyword evidence="2" id="KW-0548">Nucleotidyltransferase</keyword>
<gene>
    <name evidence="2" type="ORF">D0Y65_035547</name>
</gene>
<dbReference type="GO" id="GO:0005658">
    <property type="term" value="C:alpha DNA polymerase:primase complex"/>
    <property type="evidence" value="ECO:0007669"/>
    <property type="project" value="TreeGrafter"/>
</dbReference>
<dbReference type="EMBL" id="QZWG01000013">
    <property type="protein sequence ID" value="RZB70614.1"/>
    <property type="molecule type" value="Genomic_DNA"/>
</dbReference>
<proteinExistence type="predicted"/>
<dbReference type="PANTHER" id="PTHR45861">
    <property type="entry name" value="DNA POLYMERASE ALPHA CATALYTIC SUBUNIT"/>
    <property type="match status" value="1"/>
</dbReference>
<name>A0A445HAC2_GLYSO</name>
<dbReference type="Pfam" id="PF03104">
    <property type="entry name" value="DNA_pol_B_exo1"/>
    <property type="match status" value="1"/>
</dbReference>
<evidence type="ECO:0000313" key="2">
    <source>
        <dbReference type="EMBL" id="RZB70614.1"/>
    </source>
</evidence>
<dbReference type="AlphaFoldDB" id="A0A445HAC2"/>
<feature type="domain" description="DNA-directed DNA polymerase family B exonuclease" evidence="1">
    <location>
        <begin position="36"/>
        <end position="115"/>
    </location>
</feature>
<comment type="caution">
    <text evidence="2">The sequence shown here is derived from an EMBL/GenBank/DDBJ whole genome shotgun (WGS) entry which is preliminary data.</text>
</comment>
<dbReference type="GO" id="GO:0003887">
    <property type="term" value="F:DNA-directed DNA polymerase activity"/>
    <property type="evidence" value="ECO:0007669"/>
    <property type="project" value="UniProtKB-EC"/>
</dbReference>
<sequence length="142" mass="16435">MAPVKVSWCKFEVTVDSPKQIIVWRRTERLTRFTIVRKLDGIIFPMGFSKEVTDRNLQAGSNILCAESSERALLNRFMLELHKLDSDVLVGHNISGFDLDVLLHRFQVGILAFPQTISCQFLVNKLIFNNFKNITYIIMQQF</sequence>
<dbReference type="Gene3D" id="3.30.420.10">
    <property type="entry name" value="Ribonuclease H-like superfamily/Ribonuclease H"/>
    <property type="match status" value="1"/>
</dbReference>
<dbReference type="GO" id="GO:0006273">
    <property type="term" value="P:lagging strand elongation"/>
    <property type="evidence" value="ECO:0007669"/>
    <property type="project" value="TreeGrafter"/>
</dbReference>
<evidence type="ECO:0000313" key="3">
    <source>
        <dbReference type="Proteomes" id="UP000289340"/>
    </source>
</evidence>
<reference evidence="2 3" key="1">
    <citation type="submission" date="2018-09" db="EMBL/GenBank/DDBJ databases">
        <title>A high-quality reference genome of wild soybean provides a powerful tool to mine soybean genomes.</title>
        <authorList>
            <person name="Xie M."/>
            <person name="Chung C.Y.L."/>
            <person name="Li M.-W."/>
            <person name="Wong F.-L."/>
            <person name="Chan T.-F."/>
            <person name="Lam H.-M."/>
        </authorList>
    </citation>
    <scope>NUCLEOTIDE SEQUENCE [LARGE SCALE GENOMIC DNA]</scope>
    <source>
        <strain evidence="3">cv. W05</strain>
        <tissue evidence="2">Hypocotyl of etiolated seedlings</tissue>
    </source>
</reference>
<dbReference type="InterPro" id="IPR036397">
    <property type="entry name" value="RNaseH_sf"/>
</dbReference>
<dbReference type="InterPro" id="IPR006133">
    <property type="entry name" value="DNA-dir_DNA_pol_B_exonuc"/>
</dbReference>
<organism evidence="2 3">
    <name type="scientific">Glycine soja</name>
    <name type="common">Wild soybean</name>
    <dbReference type="NCBI Taxonomy" id="3848"/>
    <lineage>
        <taxon>Eukaryota</taxon>
        <taxon>Viridiplantae</taxon>
        <taxon>Streptophyta</taxon>
        <taxon>Embryophyta</taxon>
        <taxon>Tracheophyta</taxon>
        <taxon>Spermatophyta</taxon>
        <taxon>Magnoliopsida</taxon>
        <taxon>eudicotyledons</taxon>
        <taxon>Gunneridae</taxon>
        <taxon>Pentapetalae</taxon>
        <taxon>rosids</taxon>
        <taxon>fabids</taxon>
        <taxon>Fabales</taxon>
        <taxon>Fabaceae</taxon>
        <taxon>Papilionoideae</taxon>
        <taxon>50 kb inversion clade</taxon>
        <taxon>NPAAA clade</taxon>
        <taxon>indigoferoid/millettioid clade</taxon>
        <taxon>Phaseoleae</taxon>
        <taxon>Glycine</taxon>
        <taxon>Glycine subgen. Soja</taxon>
    </lineage>
</organism>
<dbReference type="InterPro" id="IPR012337">
    <property type="entry name" value="RNaseH-like_sf"/>
</dbReference>
<dbReference type="EC" id="2.7.7.7" evidence="2"/>
<keyword evidence="2" id="KW-0808">Transferase</keyword>
<dbReference type="GO" id="GO:0003688">
    <property type="term" value="F:DNA replication origin binding"/>
    <property type="evidence" value="ECO:0007669"/>
    <property type="project" value="TreeGrafter"/>
</dbReference>
<protein>
    <submittedName>
        <fullName evidence="2">DNA polymerase alpha catalytic subunit isoform B</fullName>
        <ecNumber evidence="2">2.7.7.7</ecNumber>
    </submittedName>
</protein>
<keyword evidence="3" id="KW-1185">Reference proteome</keyword>